<dbReference type="InterPro" id="IPR004939">
    <property type="entry name" value="APC_su10/DOC_dom"/>
</dbReference>
<evidence type="ECO:0000256" key="2">
    <source>
        <dbReference type="ARBA" id="ARBA00022618"/>
    </source>
</evidence>
<accession>A0A4P9XKJ6</accession>
<evidence type="ECO:0000313" key="9">
    <source>
        <dbReference type="Proteomes" id="UP000271241"/>
    </source>
</evidence>
<dbReference type="PIRSF" id="PIRSF028841">
    <property type="entry name" value="APC10_sub"/>
    <property type="match status" value="1"/>
</dbReference>
<dbReference type="GO" id="GO:0051301">
    <property type="term" value="P:cell division"/>
    <property type="evidence" value="ECO:0007669"/>
    <property type="project" value="UniProtKB-KW"/>
</dbReference>
<dbReference type="GO" id="GO:0005680">
    <property type="term" value="C:anaphase-promoting complex"/>
    <property type="evidence" value="ECO:0007669"/>
    <property type="project" value="InterPro"/>
</dbReference>
<dbReference type="PANTHER" id="PTHR12936:SF0">
    <property type="entry name" value="ANAPHASE-PROMOTING COMPLEX SUBUNIT 10"/>
    <property type="match status" value="1"/>
</dbReference>
<keyword evidence="4 6" id="KW-0833">Ubl conjugation pathway</keyword>
<protein>
    <recommendedName>
        <fullName evidence="6">Anaphase-promoting complex subunit 10</fullName>
    </recommendedName>
</protein>
<dbReference type="AlphaFoldDB" id="A0A4P9XKJ6"/>
<dbReference type="PROSITE" id="PS51284">
    <property type="entry name" value="DOC"/>
    <property type="match status" value="1"/>
</dbReference>
<keyword evidence="9" id="KW-1185">Reference proteome</keyword>
<keyword evidence="5 6" id="KW-0131">Cell cycle</keyword>
<dbReference type="GO" id="GO:0031145">
    <property type="term" value="P:anaphase-promoting complex-dependent catabolic process"/>
    <property type="evidence" value="ECO:0007669"/>
    <property type="project" value="InterPro"/>
</dbReference>
<dbReference type="Pfam" id="PF03256">
    <property type="entry name" value="ANAPC10"/>
    <property type="match status" value="1"/>
</dbReference>
<evidence type="ECO:0000256" key="4">
    <source>
        <dbReference type="ARBA" id="ARBA00022786"/>
    </source>
</evidence>
<comment type="similarity">
    <text evidence="1 6">Belongs to the APC10 family.</text>
</comment>
<sequence length="184" mass="20741">MTAPTPAYRITAEPDEDDLREVGGLGLWSVSSSKPNCGLKHLRDDDITTFWQSDATQPHSVSVQFPRLVSLMRISFYVSFAEDESYTPQELSLYAGNNINELQEIGQLELKKPAGWVNVPLHGADERSPLRTHVLQLMVRANHQNGKDTHIRQIKVYSRAQYTAKEPGMAPYTSLEFLSHSCVR</sequence>
<dbReference type="SMART" id="SM01337">
    <property type="entry name" value="APC10"/>
    <property type="match status" value="1"/>
</dbReference>
<evidence type="ECO:0000256" key="1">
    <source>
        <dbReference type="ARBA" id="ARBA00006762"/>
    </source>
</evidence>
<dbReference type="InterPro" id="IPR016901">
    <property type="entry name" value="APC10/Doc1"/>
</dbReference>
<dbReference type="Proteomes" id="UP000271241">
    <property type="component" value="Unassembled WGS sequence"/>
</dbReference>
<reference evidence="9" key="1">
    <citation type="journal article" date="2018" name="Nat. Microbiol.">
        <title>Leveraging single-cell genomics to expand the fungal tree of life.</title>
        <authorList>
            <person name="Ahrendt S.R."/>
            <person name="Quandt C.A."/>
            <person name="Ciobanu D."/>
            <person name="Clum A."/>
            <person name="Salamov A."/>
            <person name="Andreopoulos B."/>
            <person name="Cheng J.F."/>
            <person name="Woyke T."/>
            <person name="Pelin A."/>
            <person name="Henrissat B."/>
            <person name="Reynolds N.K."/>
            <person name="Benny G.L."/>
            <person name="Smith M.E."/>
            <person name="James T.Y."/>
            <person name="Grigoriev I.V."/>
        </authorList>
    </citation>
    <scope>NUCLEOTIDE SEQUENCE [LARGE SCALE GENOMIC DNA]</scope>
    <source>
        <strain evidence="9">RSA 1356</strain>
    </source>
</reference>
<dbReference type="SUPFAM" id="SSF49785">
    <property type="entry name" value="Galactose-binding domain-like"/>
    <property type="match status" value="1"/>
</dbReference>
<proteinExistence type="inferred from homology"/>
<feature type="domain" description="DOC" evidence="7">
    <location>
        <begin position="1"/>
        <end position="183"/>
    </location>
</feature>
<keyword evidence="2 6" id="KW-0132">Cell division</keyword>
<evidence type="ECO:0000259" key="7">
    <source>
        <dbReference type="PROSITE" id="PS51284"/>
    </source>
</evidence>
<dbReference type="PANTHER" id="PTHR12936">
    <property type="entry name" value="ANAPHASE-PROMOTING COMPLEX 10"/>
    <property type="match status" value="1"/>
</dbReference>
<name>A0A4P9XKJ6_9FUNG</name>
<dbReference type="EMBL" id="KZ992906">
    <property type="protein sequence ID" value="RKP06328.1"/>
    <property type="molecule type" value="Genomic_DNA"/>
</dbReference>
<evidence type="ECO:0000256" key="5">
    <source>
        <dbReference type="ARBA" id="ARBA00023306"/>
    </source>
</evidence>
<gene>
    <name evidence="8" type="ORF">THASP1DRAFT_31851</name>
</gene>
<comment type="function">
    <text evidence="6">Component of the anaphase promoting complex/cyclosome (APC/C), a cell cycle-regulated E3 ubiquitin-protein ligase complex that controls progression through mitosis and the G1 phase of the cell cycle.</text>
</comment>
<keyword evidence="3 6" id="KW-0498">Mitosis</keyword>
<dbReference type="InterPro" id="IPR008979">
    <property type="entry name" value="Galactose-bd-like_sf"/>
</dbReference>
<dbReference type="CDD" id="cd08366">
    <property type="entry name" value="APC10"/>
    <property type="match status" value="1"/>
</dbReference>
<evidence type="ECO:0000256" key="6">
    <source>
        <dbReference type="PIRNR" id="PIRNR028841"/>
    </source>
</evidence>
<dbReference type="OrthoDB" id="24948at2759"/>
<dbReference type="Gene3D" id="2.60.120.260">
    <property type="entry name" value="Galactose-binding domain-like"/>
    <property type="match status" value="1"/>
</dbReference>
<dbReference type="STRING" id="78915.A0A4P9XKJ6"/>
<evidence type="ECO:0000313" key="8">
    <source>
        <dbReference type="EMBL" id="RKP06328.1"/>
    </source>
</evidence>
<organism evidence="8 9">
    <name type="scientific">Thamnocephalis sphaerospora</name>
    <dbReference type="NCBI Taxonomy" id="78915"/>
    <lineage>
        <taxon>Eukaryota</taxon>
        <taxon>Fungi</taxon>
        <taxon>Fungi incertae sedis</taxon>
        <taxon>Zoopagomycota</taxon>
        <taxon>Zoopagomycotina</taxon>
        <taxon>Zoopagomycetes</taxon>
        <taxon>Zoopagales</taxon>
        <taxon>Sigmoideomycetaceae</taxon>
        <taxon>Thamnocephalis</taxon>
    </lineage>
</organism>
<dbReference type="GO" id="GO:0070979">
    <property type="term" value="P:protein K11-linked ubiquitination"/>
    <property type="evidence" value="ECO:0007669"/>
    <property type="project" value="TreeGrafter"/>
</dbReference>
<evidence type="ECO:0000256" key="3">
    <source>
        <dbReference type="ARBA" id="ARBA00022776"/>
    </source>
</evidence>